<keyword evidence="1" id="KW-0472">Membrane</keyword>
<sequence length="63" mass="6447">MASREENEQRALDIVAGRADPAAGSPKSGKSGLGGMELTGILLWVLVLLAGAGIAAYYFLAAK</sequence>
<protein>
    <submittedName>
        <fullName evidence="2">Uncharacterized protein</fullName>
    </submittedName>
</protein>
<proteinExistence type="predicted"/>
<accession>A0ABU5DT06</accession>
<comment type="caution">
    <text evidence="2">The sequence shown here is derived from an EMBL/GenBank/DDBJ whole genome shotgun (WGS) entry which is preliminary data.</text>
</comment>
<dbReference type="RefSeq" id="WP_320498751.1">
    <property type="nucleotide sequence ID" value="NZ_JAXCLX010000001.1"/>
</dbReference>
<dbReference type="Proteomes" id="UP001271769">
    <property type="component" value="Unassembled WGS sequence"/>
</dbReference>
<keyword evidence="3" id="KW-1185">Reference proteome</keyword>
<organism evidence="2 3">
    <name type="scientific">Dongia rigui</name>
    <dbReference type="NCBI Taxonomy" id="940149"/>
    <lineage>
        <taxon>Bacteria</taxon>
        <taxon>Pseudomonadati</taxon>
        <taxon>Pseudomonadota</taxon>
        <taxon>Alphaproteobacteria</taxon>
        <taxon>Rhodospirillales</taxon>
        <taxon>Dongiaceae</taxon>
        <taxon>Dongia</taxon>
    </lineage>
</organism>
<gene>
    <name evidence="2" type="ORF">SMD31_01115</name>
</gene>
<evidence type="ECO:0000256" key="1">
    <source>
        <dbReference type="SAM" id="Phobius"/>
    </source>
</evidence>
<feature type="transmembrane region" description="Helical" evidence="1">
    <location>
        <begin position="41"/>
        <end position="60"/>
    </location>
</feature>
<evidence type="ECO:0000313" key="2">
    <source>
        <dbReference type="EMBL" id="MDY0870497.1"/>
    </source>
</evidence>
<name>A0ABU5DT06_9PROT</name>
<keyword evidence="1" id="KW-1133">Transmembrane helix</keyword>
<evidence type="ECO:0000313" key="3">
    <source>
        <dbReference type="Proteomes" id="UP001271769"/>
    </source>
</evidence>
<reference evidence="2 3" key="1">
    <citation type="journal article" date="2013" name="Antonie Van Leeuwenhoek">
        <title>Dongia rigui sp. nov., isolated from freshwater of a large wetland in Korea.</title>
        <authorList>
            <person name="Baik K.S."/>
            <person name="Hwang Y.M."/>
            <person name="Choi J.S."/>
            <person name="Kwon J."/>
            <person name="Seong C.N."/>
        </authorList>
    </citation>
    <scope>NUCLEOTIDE SEQUENCE [LARGE SCALE GENOMIC DNA]</scope>
    <source>
        <strain evidence="2 3">04SU4-P</strain>
    </source>
</reference>
<dbReference type="EMBL" id="JAXCLX010000001">
    <property type="protein sequence ID" value="MDY0870497.1"/>
    <property type="molecule type" value="Genomic_DNA"/>
</dbReference>
<keyword evidence="1" id="KW-0812">Transmembrane</keyword>